<keyword evidence="2" id="KW-1185">Reference proteome</keyword>
<evidence type="ECO:0000313" key="2">
    <source>
        <dbReference type="Proteomes" id="UP001179121"/>
    </source>
</evidence>
<evidence type="ECO:0000313" key="1">
    <source>
        <dbReference type="EMBL" id="CAI4030860.1"/>
    </source>
</evidence>
<dbReference type="KEGG" id="nti:DNFV4_01292"/>
<sequence length="83" mass="9387">MAYRLQDELCLDISKCNIEEDADLLQRYGDRVPVVLLDGTEISSGTVTQPALRRAITRASAWARWRKPISRILSRLSETPSRG</sequence>
<dbReference type="InterPro" id="IPR036249">
    <property type="entry name" value="Thioredoxin-like_sf"/>
</dbReference>
<dbReference type="SUPFAM" id="SSF52833">
    <property type="entry name" value="Thioredoxin-like"/>
    <property type="match status" value="1"/>
</dbReference>
<accession>A0AA86T337</accession>
<reference evidence="1" key="1">
    <citation type="submission" date="2022-10" db="EMBL/GenBank/DDBJ databases">
        <authorList>
            <person name="Koch H."/>
        </authorList>
    </citation>
    <scope>NUCLEOTIDE SEQUENCE</scope>
    <source>
        <strain evidence="1">DNF</strain>
    </source>
</reference>
<organism evidence="1 2">
    <name type="scientific">Nitrospira tepida</name>
    <dbReference type="NCBI Taxonomy" id="2973512"/>
    <lineage>
        <taxon>Bacteria</taxon>
        <taxon>Pseudomonadati</taxon>
        <taxon>Nitrospirota</taxon>
        <taxon>Nitrospiria</taxon>
        <taxon>Nitrospirales</taxon>
        <taxon>Nitrospiraceae</taxon>
        <taxon>Nitrospira</taxon>
    </lineage>
</organism>
<dbReference type="Gene3D" id="3.40.30.10">
    <property type="entry name" value="Glutaredoxin"/>
    <property type="match status" value="1"/>
</dbReference>
<dbReference type="Proteomes" id="UP001179121">
    <property type="component" value="Chromosome"/>
</dbReference>
<gene>
    <name evidence="1" type="ORF">DNFV4_01292</name>
</gene>
<protein>
    <submittedName>
        <fullName evidence="1">Thioredoxin family protein</fullName>
    </submittedName>
</protein>
<dbReference type="AlphaFoldDB" id="A0AA86T337"/>
<proteinExistence type="predicted"/>
<dbReference type="InterPro" id="IPR008554">
    <property type="entry name" value="Glutaredoxin-like"/>
</dbReference>
<name>A0AA86T337_9BACT</name>
<dbReference type="Pfam" id="PF05768">
    <property type="entry name" value="Glrx-like"/>
    <property type="match status" value="1"/>
</dbReference>
<dbReference type="EMBL" id="OX365700">
    <property type="protein sequence ID" value="CAI4030860.1"/>
    <property type="molecule type" value="Genomic_DNA"/>
</dbReference>